<dbReference type="HOGENOM" id="CLU_3392496_0_0_1"/>
<dbReference type="KEGG" id="pno:SNOG_15293"/>
<reference evidence="3" key="1">
    <citation type="journal article" date="2007" name="Plant Cell">
        <title>Dothideomycete-plant interactions illuminated by genome sequencing and EST analysis of the wheat pathogen Stagonospora nodorum.</title>
        <authorList>
            <person name="Hane J.K."/>
            <person name="Lowe R.G."/>
            <person name="Solomon P.S."/>
            <person name="Tan K.C."/>
            <person name="Schoch C.L."/>
            <person name="Spatafora J.W."/>
            <person name="Crous P.W."/>
            <person name="Kodira C."/>
            <person name="Birren B.W."/>
            <person name="Galagan J.E."/>
            <person name="Torriani S.F."/>
            <person name="McDonald B.A."/>
            <person name="Oliver R.P."/>
        </authorList>
    </citation>
    <scope>NUCLEOTIDE SEQUENCE [LARGE SCALE GENOMIC DNA]</scope>
    <source>
        <strain evidence="3">SN15 / ATCC MYA-4574 / FGSC 10173</strain>
    </source>
</reference>
<gene>
    <name evidence="2" type="ORF">SNOG_15293</name>
</gene>
<dbReference type="InParanoid" id="Q0TYL8"/>
<dbReference type="GeneID" id="5982376"/>
<evidence type="ECO:0000313" key="3">
    <source>
        <dbReference type="Proteomes" id="UP000001055"/>
    </source>
</evidence>
<evidence type="ECO:0000256" key="1">
    <source>
        <dbReference type="SAM" id="MobiDB-lite"/>
    </source>
</evidence>
<dbReference type="EMBL" id="CH445361">
    <property type="protein sequence ID" value="EAT77226.1"/>
    <property type="molecule type" value="Genomic_DNA"/>
</dbReference>
<organism evidence="2 3">
    <name type="scientific">Phaeosphaeria nodorum (strain SN15 / ATCC MYA-4574 / FGSC 10173)</name>
    <name type="common">Glume blotch fungus</name>
    <name type="synonym">Parastagonospora nodorum</name>
    <dbReference type="NCBI Taxonomy" id="321614"/>
    <lineage>
        <taxon>Eukaryota</taxon>
        <taxon>Fungi</taxon>
        <taxon>Dikarya</taxon>
        <taxon>Ascomycota</taxon>
        <taxon>Pezizomycotina</taxon>
        <taxon>Dothideomycetes</taxon>
        <taxon>Pleosporomycetidae</taxon>
        <taxon>Pleosporales</taxon>
        <taxon>Pleosporineae</taxon>
        <taxon>Phaeosphaeriaceae</taxon>
        <taxon>Parastagonospora</taxon>
    </lineage>
</organism>
<dbReference type="AlphaFoldDB" id="Q0TYL8"/>
<dbReference type="Proteomes" id="UP000001055">
    <property type="component" value="Unassembled WGS sequence"/>
</dbReference>
<sequence>MAKPNGGAGCESAQHPAPTTAGAQIAHNTLSS</sequence>
<name>Q0TYL8_PHANO</name>
<protein>
    <submittedName>
        <fullName evidence="2">Uncharacterized protein</fullName>
    </submittedName>
</protein>
<feature type="region of interest" description="Disordered" evidence="1">
    <location>
        <begin position="1"/>
        <end position="32"/>
    </location>
</feature>
<proteinExistence type="predicted"/>
<evidence type="ECO:0000313" key="2">
    <source>
        <dbReference type="EMBL" id="EAT77226.1"/>
    </source>
</evidence>
<accession>Q0TYL8</accession>
<dbReference type="RefSeq" id="XP_001805447.1">
    <property type="nucleotide sequence ID" value="XM_001805395.1"/>
</dbReference>